<sequence>MCLDFENDFGISSYISFLDSLINEPNDVKDLRKARVLFNFLGSDQEVANLFNAIGADLVPNLEADNDVNFQIQKYYENSWMTWMA</sequence>
<name>A0A660KTJ6_9ROSI</name>
<reference evidence="1 2" key="1">
    <citation type="submission" date="2019-06" db="EMBL/GenBank/DDBJ databases">
        <title>A chromosomal-level reference genome of Carpinus fangiana (Coryloideae, Betulaceae).</title>
        <authorList>
            <person name="Yang X."/>
            <person name="Wang Z."/>
            <person name="Zhang L."/>
            <person name="Hao G."/>
            <person name="Liu J."/>
            <person name="Yang Y."/>
        </authorList>
    </citation>
    <scope>NUCLEOTIDE SEQUENCE [LARGE SCALE GENOMIC DNA]</scope>
    <source>
        <strain evidence="1">Cfa_2016G</strain>
        <tissue evidence="1">Leaf</tissue>
    </source>
</reference>
<organism evidence="1 2">
    <name type="scientific">Carpinus fangiana</name>
    <dbReference type="NCBI Taxonomy" id="176857"/>
    <lineage>
        <taxon>Eukaryota</taxon>
        <taxon>Viridiplantae</taxon>
        <taxon>Streptophyta</taxon>
        <taxon>Embryophyta</taxon>
        <taxon>Tracheophyta</taxon>
        <taxon>Spermatophyta</taxon>
        <taxon>Magnoliopsida</taxon>
        <taxon>eudicotyledons</taxon>
        <taxon>Gunneridae</taxon>
        <taxon>Pentapetalae</taxon>
        <taxon>rosids</taxon>
        <taxon>fabids</taxon>
        <taxon>Fagales</taxon>
        <taxon>Betulaceae</taxon>
        <taxon>Carpinus</taxon>
    </lineage>
</organism>
<dbReference type="AlphaFoldDB" id="A0A660KTJ6"/>
<dbReference type="Pfam" id="PF03140">
    <property type="entry name" value="DUF247"/>
    <property type="match status" value="1"/>
</dbReference>
<keyword evidence="2" id="KW-1185">Reference proteome</keyword>
<dbReference type="EMBL" id="CM017324">
    <property type="protein sequence ID" value="KAE8039124.1"/>
    <property type="molecule type" value="Genomic_DNA"/>
</dbReference>
<gene>
    <name evidence="1" type="ORF">FH972_011566</name>
</gene>
<protein>
    <submittedName>
        <fullName evidence="1">Uncharacterized protein</fullName>
    </submittedName>
</protein>
<dbReference type="OrthoDB" id="1849062at2759"/>
<proteinExistence type="predicted"/>
<dbReference type="Proteomes" id="UP000327013">
    <property type="component" value="Chromosome 4"/>
</dbReference>
<accession>A0A660KTJ6</accession>
<dbReference type="InterPro" id="IPR004158">
    <property type="entry name" value="DUF247_pln"/>
</dbReference>
<evidence type="ECO:0000313" key="1">
    <source>
        <dbReference type="EMBL" id="KAE8039124.1"/>
    </source>
</evidence>
<dbReference type="PANTHER" id="PTHR31549">
    <property type="entry name" value="PROTEIN, PUTATIVE (DUF247)-RELATED-RELATED"/>
    <property type="match status" value="1"/>
</dbReference>
<evidence type="ECO:0000313" key="2">
    <source>
        <dbReference type="Proteomes" id="UP000327013"/>
    </source>
</evidence>
<dbReference type="PANTHER" id="PTHR31549:SF191">
    <property type="entry name" value="DUF247 DOMAIN PROTEIN"/>
    <property type="match status" value="1"/>
</dbReference>